<dbReference type="Gene3D" id="3.40.630.30">
    <property type="match status" value="1"/>
</dbReference>
<dbReference type="Proteomes" id="UP000239068">
    <property type="component" value="Unassembled WGS sequence"/>
</dbReference>
<dbReference type="PANTHER" id="PTHR42919">
    <property type="entry name" value="N-ALPHA-ACETYLTRANSFERASE"/>
    <property type="match status" value="1"/>
</dbReference>
<dbReference type="InterPro" id="IPR016181">
    <property type="entry name" value="Acyl_CoA_acyltransferase"/>
</dbReference>
<dbReference type="InterPro" id="IPR000182">
    <property type="entry name" value="GNAT_dom"/>
</dbReference>
<keyword evidence="1" id="KW-0808">Transferase</keyword>
<dbReference type="SUPFAM" id="SSF55729">
    <property type="entry name" value="Acyl-CoA N-acyltransferases (Nat)"/>
    <property type="match status" value="1"/>
</dbReference>
<evidence type="ECO:0000256" key="2">
    <source>
        <dbReference type="ARBA" id="ARBA00023315"/>
    </source>
</evidence>
<evidence type="ECO:0000313" key="5">
    <source>
        <dbReference type="Proteomes" id="UP000239068"/>
    </source>
</evidence>
<keyword evidence="2" id="KW-0012">Acyltransferase</keyword>
<accession>A0A2S7WXC5</accession>
<organism evidence="4 5">
    <name type="scientific">Polaribacter glomeratus</name>
    <dbReference type="NCBI Taxonomy" id="102"/>
    <lineage>
        <taxon>Bacteria</taxon>
        <taxon>Pseudomonadati</taxon>
        <taxon>Bacteroidota</taxon>
        <taxon>Flavobacteriia</taxon>
        <taxon>Flavobacteriales</taxon>
        <taxon>Flavobacteriaceae</taxon>
    </lineage>
</organism>
<proteinExistence type="predicted"/>
<dbReference type="PANTHER" id="PTHR42919:SF8">
    <property type="entry name" value="N-ALPHA-ACETYLTRANSFERASE 50"/>
    <property type="match status" value="1"/>
</dbReference>
<dbReference type="EMBL" id="MSCM01000001">
    <property type="protein sequence ID" value="PQJ82213.1"/>
    <property type="molecule type" value="Genomic_DNA"/>
</dbReference>
<dbReference type="PROSITE" id="PS51186">
    <property type="entry name" value="GNAT"/>
    <property type="match status" value="1"/>
</dbReference>
<evidence type="ECO:0000259" key="3">
    <source>
        <dbReference type="PROSITE" id="PS51186"/>
    </source>
</evidence>
<dbReference type="GO" id="GO:0016747">
    <property type="term" value="F:acyltransferase activity, transferring groups other than amino-acyl groups"/>
    <property type="evidence" value="ECO:0007669"/>
    <property type="project" value="InterPro"/>
</dbReference>
<keyword evidence="5" id="KW-1185">Reference proteome</keyword>
<dbReference type="OrthoDB" id="5292888at2"/>
<feature type="domain" description="N-acetyltransferase" evidence="3">
    <location>
        <begin position="3"/>
        <end position="145"/>
    </location>
</feature>
<comment type="caution">
    <text evidence="4">The sequence shown here is derived from an EMBL/GenBank/DDBJ whole genome shotgun (WGS) entry which is preliminary data.</text>
</comment>
<name>A0A2S7WXC5_9FLAO</name>
<dbReference type="InterPro" id="IPR051556">
    <property type="entry name" value="N-term/lysine_N-AcTrnsfr"/>
</dbReference>
<evidence type="ECO:0000313" key="4">
    <source>
        <dbReference type="EMBL" id="PQJ82213.1"/>
    </source>
</evidence>
<protein>
    <recommendedName>
        <fullName evidence="3">N-acetyltransferase domain-containing protein</fullName>
    </recommendedName>
</protein>
<sequence>MIITTRKIEVYEINEIFEIDKKEFEPMNYPLFVLKQYYDLFSELFLVAENENKDILGYIIGGTNNSEGWILSLATKSEYRGHGIGTKLCKSLLNLINIDCILLTVHPDNSGAIHIYEKLGFKTSARKENYYGDHSPRNIMKLDNTHK</sequence>
<dbReference type="Pfam" id="PF00583">
    <property type="entry name" value="Acetyltransf_1"/>
    <property type="match status" value="1"/>
</dbReference>
<dbReference type="AlphaFoldDB" id="A0A2S7WXC5"/>
<evidence type="ECO:0000256" key="1">
    <source>
        <dbReference type="ARBA" id="ARBA00022679"/>
    </source>
</evidence>
<dbReference type="CDD" id="cd04301">
    <property type="entry name" value="NAT_SF"/>
    <property type="match status" value="1"/>
</dbReference>
<reference evidence="4 5" key="1">
    <citation type="submission" date="2016-12" db="EMBL/GenBank/DDBJ databases">
        <title>Trade-off between light-utilization and light-protection in marine flavobacteria.</title>
        <authorList>
            <person name="Kumagai Y."/>
            <person name="Yoshizawa S."/>
            <person name="Kogure K."/>
            <person name="Iwasaki W."/>
        </authorList>
    </citation>
    <scope>NUCLEOTIDE SEQUENCE [LARGE SCALE GENOMIC DNA]</scope>
    <source>
        <strain evidence="4 5">ATCC 43844</strain>
    </source>
</reference>
<dbReference type="RefSeq" id="WP_105020784.1">
    <property type="nucleotide sequence ID" value="NZ_MSCM01000001.1"/>
</dbReference>
<gene>
    <name evidence="4" type="ORF">BTO16_06325</name>
</gene>